<dbReference type="RefSeq" id="WP_249248581.1">
    <property type="nucleotide sequence ID" value="NZ_JAKIKT010000002.1"/>
</dbReference>
<keyword evidence="3" id="KW-1185">Reference proteome</keyword>
<feature type="transmembrane region" description="Helical" evidence="1">
    <location>
        <begin position="20"/>
        <end position="39"/>
    </location>
</feature>
<feature type="transmembrane region" description="Helical" evidence="1">
    <location>
        <begin position="228"/>
        <end position="245"/>
    </location>
</feature>
<comment type="caution">
    <text evidence="2">The sequence shown here is derived from an EMBL/GenBank/DDBJ whole genome shotgun (WGS) entry which is preliminary data.</text>
</comment>
<gene>
    <name evidence="2" type="ORF">L2725_08715</name>
</gene>
<feature type="transmembrane region" description="Helical" evidence="1">
    <location>
        <begin position="45"/>
        <end position="67"/>
    </location>
</feature>
<protein>
    <recommendedName>
        <fullName evidence="4">PH domain-containing protein</fullName>
    </recommendedName>
</protein>
<feature type="transmembrane region" description="Helical" evidence="1">
    <location>
        <begin position="205"/>
        <end position="222"/>
    </location>
</feature>
<dbReference type="Proteomes" id="UP001202831">
    <property type="component" value="Unassembled WGS sequence"/>
</dbReference>
<organism evidence="2 3">
    <name type="scientific">Shewanella corallii</name>
    <dbReference type="NCBI Taxonomy" id="560080"/>
    <lineage>
        <taxon>Bacteria</taxon>
        <taxon>Pseudomonadati</taxon>
        <taxon>Pseudomonadota</taxon>
        <taxon>Gammaproteobacteria</taxon>
        <taxon>Alteromonadales</taxon>
        <taxon>Shewanellaceae</taxon>
        <taxon>Shewanella</taxon>
    </lineage>
</organism>
<sequence length="400" mass="45251">MFRGKGSIMGKPTNLLTLRASYLSVLLPLRLLVFCYLVLQFVLIWTSYGGVLSLLTATVTFVLLSSFNRQWQIDSKNQLLTVSSGLKLYELPHLDRINLSRKTFSLSELGLLNIKPWKHLTSVSFTSPNGDTIWLATNWQADELKRRLTLMGINVEIESKREHDDDELLREELLDRLSGRFSAPEFKTSFPTSTWWQPIPAVNRVKVWTPLVLSLVIGAVVLVSGSNLVAAVILVGLGTITSLLVRKVSNHAFYNPTGASQYIEVTPEAISLPDHYFPSHTWRGSSQVLHKSEINNIELIWHWYRRFYDTAKISTRTASISTFNITLNGGQQITLSNSTVNCAPLMVSLFRQGYQIHLKQVPDPWRHGFKVGALIFLVLLVWIIGSGVYELYQNGQFPFD</sequence>
<keyword evidence="1" id="KW-1133">Transmembrane helix</keyword>
<dbReference type="EMBL" id="JAKIKT010000002">
    <property type="protein sequence ID" value="MCL2913874.1"/>
    <property type="molecule type" value="Genomic_DNA"/>
</dbReference>
<evidence type="ECO:0000256" key="1">
    <source>
        <dbReference type="SAM" id="Phobius"/>
    </source>
</evidence>
<keyword evidence="1" id="KW-0472">Membrane</keyword>
<evidence type="ECO:0000313" key="3">
    <source>
        <dbReference type="Proteomes" id="UP001202831"/>
    </source>
</evidence>
<keyword evidence="1" id="KW-0812">Transmembrane</keyword>
<proteinExistence type="predicted"/>
<feature type="transmembrane region" description="Helical" evidence="1">
    <location>
        <begin position="371"/>
        <end position="392"/>
    </location>
</feature>
<accession>A0ABT0N630</accession>
<name>A0ABT0N630_9GAMM</name>
<reference evidence="2 3" key="1">
    <citation type="submission" date="2022-01" db="EMBL/GenBank/DDBJ databases">
        <title>Whole genome-based taxonomy of the Shewanellaceae.</title>
        <authorList>
            <person name="Martin-Rodriguez A.J."/>
        </authorList>
    </citation>
    <scope>NUCLEOTIDE SEQUENCE [LARGE SCALE GENOMIC DNA]</scope>
    <source>
        <strain evidence="2 3">DSM 21332</strain>
    </source>
</reference>
<evidence type="ECO:0008006" key="4">
    <source>
        <dbReference type="Google" id="ProtNLM"/>
    </source>
</evidence>
<evidence type="ECO:0000313" key="2">
    <source>
        <dbReference type="EMBL" id="MCL2913874.1"/>
    </source>
</evidence>